<feature type="domain" description="Expansin-like EG45" evidence="3">
    <location>
        <begin position="102"/>
        <end position="227"/>
    </location>
</feature>
<organism evidence="4 5">
    <name type="scientific">Apatococcus lobatus</name>
    <dbReference type="NCBI Taxonomy" id="904363"/>
    <lineage>
        <taxon>Eukaryota</taxon>
        <taxon>Viridiplantae</taxon>
        <taxon>Chlorophyta</taxon>
        <taxon>core chlorophytes</taxon>
        <taxon>Trebouxiophyceae</taxon>
        <taxon>Chlorellales</taxon>
        <taxon>Chlorellaceae</taxon>
        <taxon>Apatococcus</taxon>
    </lineage>
</organism>
<evidence type="ECO:0000259" key="3">
    <source>
        <dbReference type="PROSITE" id="PS50842"/>
    </source>
</evidence>
<dbReference type="Pfam" id="PF03330">
    <property type="entry name" value="DPBB_1"/>
    <property type="match status" value="1"/>
</dbReference>
<dbReference type="CDD" id="cd22271">
    <property type="entry name" value="DPBB_EXP_N-like"/>
    <property type="match status" value="1"/>
</dbReference>
<feature type="region of interest" description="Disordered" evidence="1">
    <location>
        <begin position="304"/>
        <end position="332"/>
    </location>
</feature>
<dbReference type="Gene3D" id="2.40.40.10">
    <property type="entry name" value="RlpA-like domain"/>
    <property type="match status" value="1"/>
</dbReference>
<sequence>MSNGKLVEGRLHPIFLVCSVAGRESVKVAEQVSTQINQILQDSRASQPPSRVMLRQQPALLLALAGFSRAAEQLGRATYYGKDEFSLNDGTCACHKQGLWSSDPCSNGFCFDWIGEKQPQPGYGMTAALNTPGKTLTNQCGTCYSVRCVNGPARGTPTSLNPWGACLDTNKTVVVMITDSCPCDHPNPTNQKFCCGDITHFDLSWWAFNEIGKVEQGFMDVMYERLPSCPLASSMGINRDTCDSYYGIISEQGLWRIAVMLAVSMVLAAVACGAIIGLVYGARMPFRRKPHQQGAEVQELNLRQPSAPAADVWPPPNHGNAWGSSGLGSAGR</sequence>
<gene>
    <name evidence="4" type="ORF">WJX74_008718</name>
</gene>
<keyword evidence="5" id="KW-1185">Reference proteome</keyword>
<dbReference type="SUPFAM" id="SSF50685">
    <property type="entry name" value="Barwin-like endoglucanases"/>
    <property type="match status" value="1"/>
</dbReference>
<dbReference type="SMART" id="SM00837">
    <property type="entry name" value="DPBB_1"/>
    <property type="match status" value="1"/>
</dbReference>
<dbReference type="Proteomes" id="UP001438707">
    <property type="component" value="Unassembled WGS sequence"/>
</dbReference>
<dbReference type="PANTHER" id="PTHR31867">
    <property type="entry name" value="EXPANSIN-A15"/>
    <property type="match status" value="1"/>
</dbReference>
<comment type="caution">
    <text evidence="4">The sequence shown here is derived from an EMBL/GenBank/DDBJ whole genome shotgun (WGS) entry which is preliminary data.</text>
</comment>
<accession>A0AAW1S7L4</accession>
<evidence type="ECO:0000313" key="4">
    <source>
        <dbReference type="EMBL" id="KAK9841614.1"/>
    </source>
</evidence>
<proteinExistence type="predicted"/>
<feature type="transmembrane region" description="Helical" evidence="2">
    <location>
        <begin position="254"/>
        <end position="280"/>
    </location>
</feature>
<dbReference type="InterPro" id="IPR036908">
    <property type="entry name" value="RlpA-like_sf"/>
</dbReference>
<dbReference type="InterPro" id="IPR002963">
    <property type="entry name" value="Expansin"/>
</dbReference>
<protein>
    <recommendedName>
        <fullName evidence="3">Expansin-like EG45 domain-containing protein</fullName>
    </recommendedName>
</protein>
<keyword evidence="2" id="KW-0812">Transmembrane</keyword>
<evidence type="ECO:0000256" key="2">
    <source>
        <dbReference type="SAM" id="Phobius"/>
    </source>
</evidence>
<name>A0AAW1S7L4_9CHLO</name>
<keyword evidence="2" id="KW-0472">Membrane</keyword>
<evidence type="ECO:0000256" key="1">
    <source>
        <dbReference type="SAM" id="MobiDB-lite"/>
    </source>
</evidence>
<reference evidence="4 5" key="1">
    <citation type="journal article" date="2024" name="Nat. Commun.">
        <title>Phylogenomics reveals the evolutionary origins of lichenization in chlorophyte algae.</title>
        <authorList>
            <person name="Puginier C."/>
            <person name="Libourel C."/>
            <person name="Otte J."/>
            <person name="Skaloud P."/>
            <person name="Haon M."/>
            <person name="Grisel S."/>
            <person name="Petersen M."/>
            <person name="Berrin J.G."/>
            <person name="Delaux P.M."/>
            <person name="Dal Grande F."/>
            <person name="Keller J."/>
        </authorList>
    </citation>
    <scope>NUCLEOTIDE SEQUENCE [LARGE SCALE GENOMIC DNA]</scope>
    <source>
        <strain evidence="4 5">SAG 2145</strain>
    </source>
</reference>
<dbReference type="AlphaFoldDB" id="A0AAW1S7L4"/>
<evidence type="ECO:0000313" key="5">
    <source>
        <dbReference type="Proteomes" id="UP001438707"/>
    </source>
</evidence>
<dbReference type="EMBL" id="JALJOS010000003">
    <property type="protein sequence ID" value="KAK9841614.1"/>
    <property type="molecule type" value="Genomic_DNA"/>
</dbReference>
<dbReference type="PROSITE" id="PS50842">
    <property type="entry name" value="EXPANSIN_EG45"/>
    <property type="match status" value="1"/>
</dbReference>
<dbReference type="GO" id="GO:0009664">
    <property type="term" value="P:plant-type cell wall organization"/>
    <property type="evidence" value="ECO:0007669"/>
    <property type="project" value="InterPro"/>
</dbReference>
<keyword evidence="2" id="KW-1133">Transmembrane helix</keyword>
<dbReference type="InterPro" id="IPR007112">
    <property type="entry name" value="Expansin/allergen_DPBB_dom"/>
</dbReference>
<dbReference type="InterPro" id="IPR009009">
    <property type="entry name" value="RlpA-like_DPBB"/>
</dbReference>